<dbReference type="GO" id="GO:0031119">
    <property type="term" value="P:tRNA pseudouridine synthesis"/>
    <property type="evidence" value="ECO:0007669"/>
    <property type="project" value="TreeGrafter"/>
</dbReference>
<dbReference type="PANTHER" id="PTHR11142:SF5">
    <property type="entry name" value="TRNA PSEUDOURIDINE(38_39) SYNTHASE"/>
    <property type="match status" value="1"/>
</dbReference>
<dbReference type="PANTHER" id="PTHR11142">
    <property type="entry name" value="PSEUDOURIDYLATE SYNTHASE"/>
    <property type="match status" value="1"/>
</dbReference>
<keyword evidence="7" id="KW-1185">Reference proteome</keyword>
<dbReference type="AlphaFoldDB" id="A0AA39R3V6"/>
<dbReference type="SUPFAM" id="SSF55120">
    <property type="entry name" value="Pseudouridine synthase"/>
    <property type="match status" value="1"/>
</dbReference>
<keyword evidence="2" id="KW-0819">tRNA processing</keyword>
<dbReference type="GO" id="GO:0005737">
    <property type="term" value="C:cytoplasm"/>
    <property type="evidence" value="ECO:0007669"/>
    <property type="project" value="TreeGrafter"/>
</dbReference>
<organism evidence="6 7">
    <name type="scientific">Cladonia borealis</name>
    <dbReference type="NCBI Taxonomy" id="184061"/>
    <lineage>
        <taxon>Eukaryota</taxon>
        <taxon>Fungi</taxon>
        <taxon>Dikarya</taxon>
        <taxon>Ascomycota</taxon>
        <taxon>Pezizomycotina</taxon>
        <taxon>Lecanoromycetes</taxon>
        <taxon>OSLEUM clade</taxon>
        <taxon>Lecanoromycetidae</taxon>
        <taxon>Lecanorales</taxon>
        <taxon>Lecanorineae</taxon>
        <taxon>Cladoniaceae</taxon>
        <taxon>Cladonia</taxon>
    </lineage>
</organism>
<dbReference type="HAMAP" id="MF_00171">
    <property type="entry name" value="TruA"/>
    <property type="match status" value="1"/>
</dbReference>
<feature type="compositionally biased region" description="Polar residues" evidence="4">
    <location>
        <begin position="30"/>
        <end position="42"/>
    </location>
</feature>
<dbReference type="InterPro" id="IPR001406">
    <property type="entry name" value="PsdUridine_synth_TruA"/>
</dbReference>
<protein>
    <recommendedName>
        <fullName evidence="5">Pseudouridine synthase I TruA alpha/beta domain-containing protein</fullName>
    </recommendedName>
</protein>
<accession>A0AA39R3V6</accession>
<dbReference type="Gene3D" id="3.30.70.580">
    <property type="entry name" value="Pseudouridine synthase I, catalytic domain, N-terminal subdomain"/>
    <property type="match status" value="1"/>
</dbReference>
<dbReference type="InterPro" id="IPR041707">
    <property type="entry name" value="Pus3-like"/>
</dbReference>
<dbReference type="InterPro" id="IPR020097">
    <property type="entry name" value="PsdUridine_synth_TruA_a/b_dom"/>
</dbReference>
<feature type="compositionally biased region" description="Basic and acidic residues" evidence="4">
    <location>
        <begin position="196"/>
        <end position="207"/>
    </location>
</feature>
<proteinExistence type="inferred from homology"/>
<evidence type="ECO:0000256" key="3">
    <source>
        <dbReference type="ARBA" id="ARBA00023235"/>
    </source>
</evidence>
<evidence type="ECO:0000313" key="7">
    <source>
        <dbReference type="Proteomes" id="UP001166286"/>
    </source>
</evidence>
<comment type="caution">
    <text evidence="6">The sequence shown here is derived from an EMBL/GenBank/DDBJ whole genome shotgun (WGS) entry which is preliminary data.</text>
</comment>
<evidence type="ECO:0000256" key="1">
    <source>
        <dbReference type="ARBA" id="ARBA00009375"/>
    </source>
</evidence>
<evidence type="ECO:0000256" key="4">
    <source>
        <dbReference type="SAM" id="MobiDB-lite"/>
    </source>
</evidence>
<evidence type="ECO:0000256" key="2">
    <source>
        <dbReference type="ARBA" id="ARBA00022694"/>
    </source>
</evidence>
<keyword evidence="3" id="KW-0413">Isomerase</keyword>
<gene>
    <name evidence="6" type="ORF">JMJ35_003034</name>
</gene>
<evidence type="ECO:0000313" key="6">
    <source>
        <dbReference type="EMBL" id="KAK0514417.1"/>
    </source>
</evidence>
<dbReference type="GO" id="GO:0003723">
    <property type="term" value="F:RNA binding"/>
    <property type="evidence" value="ECO:0007669"/>
    <property type="project" value="InterPro"/>
</dbReference>
<dbReference type="InterPro" id="IPR020103">
    <property type="entry name" value="PsdUridine_synth_cat_dom_sf"/>
</dbReference>
<dbReference type="GO" id="GO:0009982">
    <property type="term" value="F:pseudouridine synthase activity"/>
    <property type="evidence" value="ECO:0007669"/>
    <property type="project" value="InterPro"/>
</dbReference>
<feature type="region of interest" description="Disordered" evidence="4">
    <location>
        <begin position="159"/>
        <end position="222"/>
    </location>
</feature>
<dbReference type="Pfam" id="PF01416">
    <property type="entry name" value="PseudoU_synth_1"/>
    <property type="match status" value="1"/>
</dbReference>
<evidence type="ECO:0000259" key="5">
    <source>
        <dbReference type="Pfam" id="PF01416"/>
    </source>
</evidence>
<dbReference type="CDD" id="cd02569">
    <property type="entry name" value="PseudoU_synth_ScPus3"/>
    <property type="match status" value="1"/>
</dbReference>
<dbReference type="InterPro" id="IPR020094">
    <property type="entry name" value="TruA/RsuA/RluB/E/F_N"/>
</dbReference>
<comment type="similarity">
    <text evidence="1">Belongs to the tRNA pseudouridine synthase TruA family.</text>
</comment>
<reference evidence="6" key="1">
    <citation type="submission" date="2023-03" db="EMBL/GenBank/DDBJ databases">
        <title>Complete genome of Cladonia borealis.</title>
        <authorList>
            <person name="Park H."/>
        </authorList>
    </citation>
    <scope>NUCLEOTIDE SEQUENCE</scope>
    <source>
        <strain evidence="6">ANT050790</strain>
    </source>
</reference>
<sequence>METQPDYSNWSTDELVERVINLERRLQSQKAKYNAFSQTGGQPSPDWEESPRRKLKKSRPNGAFDPSKYTTRLIALKFAYLGQNYNGLEYHTNNKTPLPTVEEELWKALNKAKLVIPNPNPSLEPGEPNWEGCEYSKCGRTDKGVSAFGQVIGIRVRSNRPPIRDTASTLEEDTAGNRGTENLPQVEALEVASKTSKSEDDRADKRTSIPPSTSSPLGEDSAFHPINDEIPYCQILNRLLPPDIRVLAWCPTPPPDFSARFSCKERRYKYFFTQPAFTPTVGNHSATSTSREGGRREGWLDIEAMRQAAHKFVGLHDFRNFCKVDDSKQIENFYRRIFHADIEELDPSQNPVGYVGKLGFQQYACPDAAAGGHSLDDSVKPQASTPTIYTFTLHGSAFLWHQVRHMVAILFLVGQGLEVPSLVDDLLNVDNNPCKPHYEMADDAPLVLWDCVFPQEESGNRDDALEWVYVGDYVGNEEGIVKAGGSKGGGKYGMGGVVDDMWSVWRRRKMDEILAGTLLDVVVGQGRINQEDILEGRTRNENRTESQKVFQGGNGYKLRGKYIPVMERPKMETVEALNAKYVKKKGLEKSEMSENQESNKNA</sequence>
<dbReference type="InterPro" id="IPR020095">
    <property type="entry name" value="PsdUridine_synth_TruA_C"/>
</dbReference>
<feature type="region of interest" description="Disordered" evidence="4">
    <location>
        <begin position="30"/>
        <end position="64"/>
    </location>
</feature>
<feature type="domain" description="Pseudouridine synthase I TruA alpha/beta" evidence="5">
    <location>
        <begin position="308"/>
        <end position="454"/>
    </location>
</feature>
<dbReference type="Proteomes" id="UP001166286">
    <property type="component" value="Unassembled WGS sequence"/>
</dbReference>
<dbReference type="EMBL" id="JAFEKC020000005">
    <property type="protein sequence ID" value="KAK0514417.1"/>
    <property type="molecule type" value="Genomic_DNA"/>
</dbReference>
<dbReference type="Gene3D" id="3.30.70.660">
    <property type="entry name" value="Pseudouridine synthase I, catalytic domain, C-terminal subdomain"/>
    <property type="match status" value="1"/>
</dbReference>
<dbReference type="GO" id="GO:0005634">
    <property type="term" value="C:nucleus"/>
    <property type="evidence" value="ECO:0007669"/>
    <property type="project" value="TreeGrafter"/>
</dbReference>
<name>A0AA39R3V6_9LECA</name>
<dbReference type="GO" id="GO:1990481">
    <property type="term" value="P:mRNA pseudouridine synthesis"/>
    <property type="evidence" value="ECO:0007669"/>
    <property type="project" value="TreeGrafter"/>
</dbReference>